<dbReference type="RefSeq" id="WP_169564146.1">
    <property type="nucleotide sequence ID" value="NZ_JAAXYH010000005.1"/>
</dbReference>
<accession>A0A972FUC4</accession>
<dbReference type="EMBL" id="JAAXYH010000005">
    <property type="protein sequence ID" value="NMH65449.1"/>
    <property type="molecule type" value="Genomic_DNA"/>
</dbReference>
<gene>
    <name evidence="2" type="ORF">HC757_09720</name>
</gene>
<proteinExistence type="predicted"/>
<comment type="caution">
    <text evidence="2">The sequence shown here is derived from an EMBL/GenBank/DDBJ whole genome shotgun (WGS) entry which is preliminary data.</text>
</comment>
<dbReference type="Proteomes" id="UP000737113">
    <property type="component" value="Unassembled WGS sequence"/>
</dbReference>
<organism evidence="2 3">
    <name type="scientific">Shewanella salipaludis</name>
    <dbReference type="NCBI Taxonomy" id="2723052"/>
    <lineage>
        <taxon>Bacteria</taxon>
        <taxon>Pseudomonadati</taxon>
        <taxon>Pseudomonadota</taxon>
        <taxon>Gammaproteobacteria</taxon>
        <taxon>Alteromonadales</taxon>
        <taxon>Shewanellaceae</taxon>
        <taxon>Shewanella</taxon>
    </lineage>
</organism>
<dbReference type="AlphaFoldDB" id="A0A972FUC4"/>
<sequence>MTGILLILATLFVVLFLFRHRLPWYRAARHPRGDSEARLKISPFHSVSLMSEDLCCQATQDLKGKRFLAREAPHLPLDGCDRRDCHCHYVHHDDRRNRDKNRRTASNVSQQLFGVFGEQERRHRRGRRSSDLQLASGRV</sequence>
<keyword evidence="3" id="KW-1185">Reference proteome</keyword>
<evidence type="ECO:0000313" key="3">
    <source>
        <dbReference type="Proteomes" id="UP000737113"/>
    </source>
</evidence>
<reference evidence="2" key="1">
    <citation type="submission" date="2020-04" db="EMBL/GenBank/DDBJ databases">
        <title>Description of Shewanella salipaludis sp. nov., isolated from a salt marsh.</title>
        <authorList>
            <person name="Park S."/>
            <person name="Yoon J.-H."/>
        </authorList>
    </citation>
    <scope>NUCLEOTIDE SEQUENCE</scope>
    <source>
        <strain evidence="2">SHSM-M6</strain>
    </source>
</reference>
<evidence type="ECO:0000313" key="2">
    <source>
        <dbReference type="EMBL" id="NMH65449.1"/>
    </source>
</evidence>
<protein>
    <submittedName>
        <fullName evidence="2">Uncharacterized protein</fullName>
    </submittedName>
</protein>
<evidence type="ECO:0000256" key="1">
    <source>
        <dbReference type="SAM" id="MobiDB-lite"/>
    </source>
</evidence>
<name>A0A972FUC4_9GAMM</name>
<feature type="region of interest" description="Disordered" evidence="1">
    <location>
        <begin position="118"/>
        <end position="139"/>
    </location>
</feature>